<dbReference type="InterPro" id="IPR013525">
    <property type="entry name" value="ABC2_TM"/>
</dbReference>
<dbReference type="InterPro" id="IPR051449">
    <property type="entry name" value="ABC-2_transporter_component"/>
</dbReference>
<sequence length="152" mass="17006">MSSYILTQLNIVIIQACILLIFGIEIFKIHNRGSLLLVLIVLFLQGLCGMSLGFMLSTTCSGEIESIMLATFILFPCFAISGILWPKLGMSIFLQKLSLGLPHTLAAESMRWIMLRGKDITWVTVWPGFLSTIAWASVFIILSMIVMRFKQS</sequence>
<keyword evidence="2" id="KW-1003">Cell membrane</keyword>
<dbReference type="Proteomes" id="UP000014500">
    <property type="component" value="Unassembled WGS sequence"/>
</dbReference>
<name>T1J7I9_STRMM</name>
<keyword evidence="9" id="KW-1185">Reference proteome</keyword>
<keyword evidence="4 6" id="KW-1133">Transmembrane helix</keyword>
<dbReference type="OMA" id="MALAMIM"/>
<keyword evidence="5 6" id="KW-0472">Membrane</keyword>
<feature type="transmembrane region" description="Helical" evidence="6">
    <location>
        <begin position="34"/>
        <end position="55"/>
    </location>
</feature>
<dbReference type="EMBL" id="JH431932">
    <property type="status" value="NOT_ANNOTATED_CDS"/>
    <property type="molecule type" value="Genomic_DNA"/>
</dbReference>
<feature type="transmembrane region" description="Helical" evidence="6">
    <location>
        <begin position="67"/>
        <end position="85"/>
    </location>
</feature>
<dbReference type="PANTHER" id="PTHR30294:SF38">
    <property type="entry name" value="TRANSPORT PERMEASE PROTEIN"/>
    <property type="match status" value="1"/>
</dbReference>
<dbReference type="AlphaFoldDB" id="T1J7I9"/>
<dbReference type="GO" id="GO:0005886">
    <property type="term" value="C:plasma membrane"/>
    <property type="evidence" value="ECO:0007669"/>
    <property type="project" value="UniProtKB-SubCell"/>
</dbReference>
<keyword evidence="3 6" id="KW-0812">Transmembrane</keyword>
<organism evidence="8 9">
    <name type="scientific">Strigamia maritima</name>
    <name type="common">European centipede</name>
    <name type="synonym">Geophilus maritimus</name>
    <dbReference type="NCBI Taxonomy" id="126957"/>
    <lineage>
        <taxon>Eukaryota</taxon>
        <taxon>Metazoa</taxon>
        <taxon>Ecdysozoa</taxon>
        <taxon>Arthropoda</taxon>
        <taxon>Myriapoda</taxon>
        <taxon>Chilopoda</taxon>
        <taxon>Pleurostigmophora</taxon>
        <taxon>Geophilomorpha</taxon>
        <taxon>Linotaeniidae</taxon>
        <taxon>Strigamia</taxon>
    </lineage>
</organism>
<proteinExistence type="predicted"/>
<comment type="subcellular location">
    <subcellularLocation>
        <location evidence="1">Cell membrane</location>
        <topology evidence="1">Multi-pass membrane protein</topology>
    </subcellularLocation>
</comment>
<dbReference type="eggNOG" id="KOG0059">
    <property type="taxonomic scope" value="Eukaryota"/>
</dbReference>
<protein>
    <recommendedName>
        <fullName evidence="7">ABC-2 type transporter transmembrane domain-containing protein</fullName>
    </recommendedName>
</protein>
<evidence type="ECO:0000259" key="7">
    <source>
        <dbReference type="Pfam" id="PF01061"/>
    </source>
</evidence>
<evidence type="ECO:0000256" key="2">
    <source>
        <dbReference type="ARBA" id="ARBA00022475"/>
    </source>
</evidence>
<evidence type="ECO:0000256" key="3">
    <source>
        <dbReference type="ARBA" id="ARBA00022692"/>
    </source>
</evidence>
<feature type="transmembrane region" description="Helical" evidence="6">
    <location>
        <begin position="6"/>
        <end position="27"/>
    </location>
</feature>
<feature type="domain" description="ABC-2 type transporter transmembrane" evidence="7">
    <location>
        <begin position="3"/>
        <end position="115"/>
    </location>
</feature>
<evidence type="ECO:0000313" key="9">
    <source>
        <dbReference type="Proteomes" id="UP000014500"/>
    </source>
</evidence>
<dbReference type="EnsemblMetazoa" id="SMAR009640-RA">
    <property type="protein sequence ID" value="SMAR009640-PA"/>
    <property type="gene ID" value="SMAR009640"/>
</dbReference>
<dbReference type="STRING" id="126957.T1J7I9"/>
<reference evidence="9" key="1">
    <citation type="submission" date="2011-05" db="EMBL/GenBank/DDBJ databases">
        <authorList>
            <person name="Richards S.R."/>
            <person name="Qu J."/>
            <person name="Jiang H."/>
            <person name="Jhangiani S.N."/>
            <person name="Agravi P."/>
            <person name="Goodspeed R."/>
            <person name="Gross S."/>
            <person name="Mandapat C."/>
            <person name="Jackson L."/>
            <person name="Mathew T."/>
            <person name="Pu L."/>
            <person name="Thornton R."/>
            <person name="Saada N."/>
            <person name="Wilczek-Boney K.B."/>
            <person name="Lee S."/>
            <person name="Kovar C."/>
            <person name="Wu Y."/>
            <person name="Scherer S.E."/>
            <person name="Worley K.C."/>
            <person name="Muzny D.M."/>
            <person name="Gibbs R."/>
        </authorList>
    </citation>
    <scope>NUCLEOTIDE SEQUENCE</scope>
    <source>
        <strain evidence="9">Brora</strain>
    </source>
</reference>
<evidence type="ECO:0000256" key="1">
    <source>
        <dbReference type="ARBA" id="ARBA00004651"/>
    </source>
</evidence>
<dbReference type="PANTHER" id="PTHR30294">
    <property type="entry name" value="MEMBRANE COMPONENT OF ABC TRANSPORTER YHHJ-RELATED"/>
    <property type="match status" value="1"/>
</dbReference>
<feature type="transmembrane region" description="Helical" evidence="6">
    <location>
        <begin position="126"/>
        <end position="147"/>
    </location>
</feature>
<reference evidence="8" key="2">
    <citation type="submission" date="2015-02" db="UniProtKB">
        <authorList>
            <consortium name="EnsemblMetazoa"/>
        </authorList>
    </citation>
    <scope>IDENTIFICATION</scope>
</reference>
<accession>T1J7I9</accession>
<dbReference type="PhylomeDB" id="T1J7I9"/>
<dbReference type="GO" id="GO:0140359">
    <property type="term" value="F:ABC-type transporter activity"/>
    <property type="evidence" value="ECO:0007669"/>
    <property type="project" value="InterPro"/>
</dbReference>
<evidence type="ECO:0000256" key="5">
    <source>
        <dbReference type="ARBA" id="ARBA00023136"/>
    </source>
</evidence>
<evidence type="ECO:0000313" key="8">
    <source>
        <dbReference type="EnsemblMetazoa" id="SMAR009640-PA"/>
    </source>
</evidence>
<evidence type="ECO:0000256" key="4">
    <source>
        <dbReference type="ARBA" id="ARBA00022989"/>
    </source>
</evidence>
<evidence type="ECO:0000256" key="6">
    <source>
        <dbReference type="SAM" id="Phobius"/>
    </source>
</evidence>
<dbReference type="Pfam" id="PF01061">
    <property type="entry name" value="ABC2_membrane"/>
    <property type="match status" value="1"/>
</dbReference>
<dbReference type="HOGENOM" id="CLU_100629_0_0_1"/>